<dbReference type="Proteomes" id="UP000054279">
    <property type="component" value="Unassembled WGS sequence"/>
</dbReference>
<accession>A0A0C9U4G2</accession>
<organism evidence="1 2">
    <name type="scientific">Sphaerobolus stellatus (strain SS14)</name>
    <dbReference type="NCBI Taxonomy" id="990650"/>
    <lineage>
        <taxon>Eukaryota</taxon>
        <taxon>Fungi</taxon>
        <taxon>Dikarya</taxon>
        <taxon>Basidiomycota</taxon>
        <taxon>Agaricomycotina</taxon>
        <taxon>Agaricomycetes</taxon>
        <taxon>Phallomycetidae</taxon>
        <taxon>Geastrales</taxon>
        <taxon>Sphaerobolaceae</taxon>
        <taxon>Sphaerobolus</taxon>
    </lineage>
</organism>
<dbReference type="HOGENOM" id="CLU_2644880_0_0_1"/>
<reference evidence="1 2" key="1">
    <citation type="submission" date="2014-06" db="EMBL/GenBank/DDBJ databases">
        <title>Evolutionary Origins and Diversification of the Mycorrhizal Mutualists.</title>
        <authorList>
            <consortium name="DOE Joint Genome Institute"/>
            <consortium name="Mycorrhizal Genomics Consortium"/>
            <person name="Kohler A."/>
            <person name="Kuo A."/>
            <person name="Nagy L.G."/>
            <person name="Floudas D."/>
            <person name="Copeland A."/>
            <person name="Barry K.W."/>
            <person name="Cichocki N."/>
            <person name="Veneault-Fourrey C."/>
            <person name="LaButti K."/>
            <person name="Lindquist E.A."/>
            <person name="Lipzen A."/>
            <person name="Lundell T."/>
            <person name="Morin E."/>
            <person name="Murat C."/>
            <person name="Riley R."/>
            <person name="Ohm R."/>
            <person name="Sun H."/>
            <person name="Tunlid A."/>
            <person name="Henrissat B."/>
            <person name="Grigoriev I.V."/>
            <person name="Hibbett D.S."/>
            <person name="Martin F."/>
        </authorList>
    </citation>
    <scope>NUCLEOTIDE SEQUENCE [LARGE SCALE GENOMIC DNA]</scope>
    <source>
        <strain evidence="1 2">SS14</strain>
    </source>
</reference>
<proteinExistence type="predicted"/>
<sequence>MVPRRGNFLMIENNDKEKGSNSEKMDINEMMMEPLDFEGGRANDGGRSSCKSLNFSLYSCLAERFATIEVPASPASQ</sequence>
<gene>
    <name evidence="1" type="ORF">M422DRAFT_217330</name>
</gene>
<feature type="non-terminal residue" evidence="1">
    <location>
        <position position="77"/>
    </location>
</feature>
<keyword evidence="2" id="KW-1185">Reference proteome</keyword>
<dbReference type="EMBL" id="KN837549">
    <property type="protein sequence ID" value="KIJ23992.1"/>
    <property type="molecule type" value="Genomic_DNA"/>
</dbReference>
<name>A0A0C9U4G2_SPHS4</name>
<evidence type="ECO:0000313" key="2">
    <source>
        <dbReference type="Proteomes" id="UP000054279"/>
    </source>
</evidence>
<dbReference type="AlphaFoldDB" id="A0A0C9U4G2"/>
<protein>
    <submittedName>
        <fullName evidence="1">Uncharacterized protein</fullName>
    </submittedName>
</protein>
<evidence type="ECO:0000313" key="1">
    <source>
        <dbReference type="EMBL" id="KIJ23992.1"/>
    </source>
</evidence>